<evidence type="ECO:0008006" key="3">
    <source>
        <dbReference type="Google" id="ProtNLM"/>
    </source>
</evidence>
<comment type="caution">
    <text evidence="1">The sequence shown here is derived from an EMBL/GenBank/DDBJ whole genome shotgun (WGS) entry which is preliminary data.</text>
</comment>
<evidence type="ECO:0000313" key="1">
    <source>
        <dbReference type="EMBL" id="PJZ68003.1"/>
    </source>
</evidence>
<gene>
    <name evidence="1" type="ORF">CH360_18480</name>
</gene>
<proteinExistence type="predicted"/>
<dbReference type="EMBL" id="NPDY01000047">
    <property type="protein sequence ID" value="PJZ68003.1"/>
    <property type="molecule type" value="Genomic_DNA"/>
</dbReference>
<feature type="non-terminal residue" evidence="1">
    <location>
        <position position="1"/>
    </location>
</feature>
<organism evidence="1 2">
    <name type="scientific">Leptospira perolatii</name>
    <dbReference type="NCBI Taxonomy" id="2023191"/>
    <lineage>
        <taxon>Bacteria</taxon>
        <taxon>Pseudomonadati</taxon>
        <taxon>Spirochaetota</taxon>
        <taxon>Spirochaetia</taxon>
        <taxon>Leptospirales</taxon>
        <taxon>Leptospiraceae</taxon>
        <taxon>Leptospira</taxon>
    </lineage>
</organism>
<name>A0ABX4P4P8_9LEPT</name>
<dbReference type="Proteomes" id="UP000231962">
    <property type="component" value="Unassembled WGS sequence"/>
</dbReference>
<protein>
    <recommendedName>
        <fullName evidence="3">Intein C-terminal splicing domain-containing protein</fullName>
    </recommendedName>
</protein>
<feature type="non-terminal residue" evidence="1">
    <location>
        <position position="837"/>
    </location>
</feature>
<reference evidence="1 2" key="1">
    <citation type="submission" date="2017-07" db="EMBL/GenBank/DDBJ databases">
        <title>Leptospira spp. isolated from tropical soils.</title>
        <authorList>
            <person name="Thibeaux R."/>
            <person name="Iraola G."/>
            <person name="Ferres I."/>
            <person name="Bierque E."/>
            <person name="Girault D."/>
            <person name="Soupe-Gilbert M.-E."/>
            <person name="Picardeau M."/>
            <person name="Goarant C."/>
        </authorList>
    </citation>
    <scope>NUCLEOTIDE SEQUENCE [LARGE SCALE GENOMIC DNA]</scope>
    <source>
        <strain evidence="1 2">FH1-B-C1</strain>
    </source>
</reference>
<evidence type="ECO:0000313" key="2">
    <source>
        <dbReference type="Proteomes" id="UP000231962"/>
    </source>
</evidence>
<keyword evidence="2" id="KW-1185">Reference proteome</keyword>
<accession>A0ABX4P4P8</accession>
<sequence length="837" mass="92298">RTQTFYNESLKKILEFEKLKENKVLLENVIGGDGTLSKKIDSLLSGSNLNVLYGNDLSVQIRANLTNLQKSLVNLDKPVNDSVDVFNTQVSALHNASNAFQSDALDQKKADLVKYLDRMKSLQSSLLGTNSFDTSYIDKDRIDQGVRYLEDLVSHWDSNLGDLKDGLEDLSEDSQDFLDYGIANASKKGTVEYSNEMLSLGGVLQKSALKVGGFQTYLTEIQNTTSYLDAVFLDSFQIADATIDSSLTGDARSNAKGALSGFRTSYDTGSKEWNPILTLASAPFGSLDVVFSNFGQSIQAFRSSLENRSGIGQKVSADLLSLYDGFNIEYEGRKAELQFLLDANGSSDSLNEIIQSAKEKRNLEGAQINEKALSLFESTIKGLDPEDRNVDAIYLKILKDSDDRFTNLQLGPNALQERKAMELVLDFVRTNRSSLDRSLQGTDYNEFVNSITKQLSSAGKITEFYEDGGELTEAERNSIRENGSSDERRELNEYYTFGSTFFFGKATNQVAALGAIVERLEGFAGNVRSGGILSAIQEDYFRTQENKTTGLLNEIHNGVSGLGGLTASDLLQDSFSLGTSTDHDTEAESLRKNLLSDLLSGKTSESEFLEALEDLDKLGTIFSAQERLKVYAQASNFTEEWNVRSGDLTNSMTNLTPLLGGVNDAPDSLLGFMTNDLRDWYSSRVTDITNFYNLKDLTNPLDVTQPAYPGVDFTGLESYITNMAPKLAQWDAQKAGLETARQNYVTENTKLSALTSGSPEYFAQLEIVSQKLHELNAAYQSAKTYFMDISSDSTTVYQQGKSILTTMKSSLGLPNKFLVNDASLAIMPEGVRNDYNN</sequence>